<dbReference type="EMBL" id="CP065748">
    <property type="protein sequence ID" value="QPS81653.1"/>
    <property type="molecule type" value="Genomic_DNA"/>
</dbReference>
<organism evidence="1 2">
    <name type="scientific">Delftia lacustris</name>
    <dbReference type="NCBI Taxonomy" id="558537"/>
    <lineage>
        <taxon>Bacteria</taxon>
        <taxon>Pseudomonadati</taxon>
        <taxon>Pseudomonadota</taxon>
        <taxon>Betaproteobacteria</taxon>
        <taxon>Burkholderiales</taxon>
        <taxon>Comamonadaceae</taxon>
        <taxon>Delftia</taxon>
    </lineage>
</organism>
<sequence length="102" mass="11159">MKFSEEARAFLATLDPRRLLVSDGSDGRPVWVAVDAHAQRVYRIYANGVAEGFGDGKLMIYAASPDGPHEIEMLTIGQDLMICRGKGAAQRITYSRLSKSVS</sequence>
<dbReference type="RefSeq" id="WP_198129322.1">
    <property type="nucleotide sequence ID" value="NZ_CP065748.1"/>
</dbReference>
<dbReference type="Proteomes" id="UP000595064">
    <property type="component" value="Chromosome"/>
</dbReference>
<keyword evidence="2" id="KW-1185">Reference proteome</keyword>
<reference evidence="1 2" key="1">
    <citation type="submission" date="2020-12" db="EMBL/GenBank/DDBJ databases">
        <title>FDA dAtabase for Regulatory Grade micrObial Sequences (FDA-ARGOS): Supporting development and validation of Infectious Disease Dx tests.</title>
        <authorList>
            <person name="Sproer C."/>
            <person name="Gronow S."/>
            <person name="Severitt S."/>
            <person name="Schroder I."/>
            <person name="Tallon L."/>
            <person name="Sadzewicz L."/>
            <person name="Zhao X."/>
            <person name="Boylan J."/>
            <person name="Ott S."/>
            <person name="Bowen H."/>
            <person name="Vavikolanu K."/>
            <person name="Mehta A."/>
            <person name="Aluvathingal J."/>
            <person name="Nadendla S."/>
            <person name="Lowell S."/>
            <person name="Myers T."/>
            <person name="Yan Y."/>
            <person name="Sichtig H."/>
        </authorList>
    </citation>
    <scope>NUCLEOTIDE SEQUENCE [LARGE SCALE GENOMIC DNA]</scope>
    <source>
        <strain evidence="1 2">FDAARGOS_890</strain>
    </source>
</reference>
<gene>
    <name evidence="1" type="ORF">I6G47_00780</name>
</gene>
<name>A0A7T3DFG8_9BURK</name>
<evidence type="ECO:0000313" key="2">
    <source>
        <dbReference type="Proteomes" id="UP000595064"/>
    </source>
</evidence>
<dbReference type="KEGG" id="dla:I6G47_00780"/>
<evidence type="ECO:0000313" key="1">
    <source>
        <dbReference type="EMBL" id="QPS81653.1"/>
    </source>
</evidence>
<accession>A0A7T3DFG8</accession>
<dbReference type="AlphaFoldDB" id="A0A7T3DFG8"/>
<proteinExistence type="predicted"/>
<protein>
    <submittedName>
        <fullName evidence="1">Uncharacterized protein</fullName>
    </submittedName>
</protein>